<dbReference type="EMBL" id="CP144098">
    <property type="protein sequence ID" value="WWC85363.1"/>
    <property type="molecule type" value="Genomic_DNA"/>
</dbReference>
<dbReference type="SMART" id="SM00292">
    <property type="entry name" value="BRCT"/>
    <property type="match status" value="3"/>
</dbReference>
<dbReference type="Gene3D" id="3.40.50.10190">
    <property type="entry name" value="BRCT domain"/>
    <property type="match status" value="4"/>
</dbReference>
<keyword evidence="5" id="KW-1185">Reference proteome</keyword>
<dbReference type="GeneID" id="91090898"/>
<reference evidence="4 5" key="1">
    <citation type="submission" date="2024-01" db="EMBL/GenBank/DDBJ databases">
        <title>Comparative genomics of Cryptococcus and Kwoniella reveals pathogenesis evolution and contrasting modes of karyotype evolution via chromosome fusion or intercentromeric recombination.</title>
        <authorList>
            <person name="Coelho M.A."/>
            <person name="David-Palma M."/>
            <person name="Shea T."/>
            <person name="Bowers K."/>
            <person name="McGinley-Smith S."/>
            <person name="Mohammad A.W."/>
            <person name="Gnirke A."/>
            <person name="Yurkov A.M."/>
            <person name="Nowrousian M."/>
            <person name="Sun S."/>
            <person name="Cuomo C.A."/>
            <person name="Heitman J."/>
        </authorList>
    </citation>
    <scope>NUCLEOTIDE SEQUENCE [LARGE SCALE GENOMIC DNA]</scope>
    <source>
        <strain evidence="4 5">CBS 6074</strain>
    </source>
</reference>
<gene>
    <name evidence="4" type="ORF">L201_000226</name>
</gene>
<feature type="compositionally biased region" description="Low complexity" evidence="2">
    <location>
        <begin position="882"/>
        <end position="891"/>
    </location>
</feature>
<feature type="domain" description="BRCT" evidence="3">
    <location>
        <begin position="152"/>
        <end position="264"/>
    </location>
</feature>
<dbReference type="RefSeq" id="XP_066072126.1">
    <property type="nucleotide sequence ID" value="XM_066216029.1"/>
</dbReference>
<feature type="domain" description="BRCT" evidence="3">
    <location>
        <begin position="532"/>
        <end position="612"/>
    </location>
</feature>
<dbReference type="Proteomes" id="UP001355207">
    <property type="component" value="Chromosome 1"/>
</dbReference>
<feature type="compositionally biased region" description="Polar residues" evidence="2">
    <location>
        <begin position="721"/>
        <end position="741"/>
    </location>
</feature>
<name>A0AAX4JLT8_9TREE</name>
<feature type="compositionally biased region" description="Basic and acidic residues" evidence="2">
    <location>
        <begin position="405"/>
        <end position="415"/>
    </location>
</feature>
<dbReference type="InterPro" id="IPR001357">
    <property type="entry name" value="BRCT_dom"/>
</dbReference>
<dbReference type="SUPFAM" id="SSF52113">
    <property type="entry name" value="BRCT domain"/>
    <property type="match status" value="4"/>
</dbReference>
<feature type="compositionally biased region" description="Basic residues" evidence="2">
    <location>
        <begin position="826"/>
        <end position="839"/>
    </location>
</feature>
<feature type="compositionally biased region" description="Polar residues" evidence="2">
    <location>
        <begin position="682"/>
        <end position="697"/>
    </location>
</feature>
<feature type="region of interest" description="Disordered" evidence="2">
    <location>
        <begin position="647"/>
        <end position="891"/>
    </location>
</feature>
<organism evidence="4 5">
    <name type="scientific">Kwoniella dendrophila CBS 6074</name>
    <dbReference type="NCBI Taxonomy" id="1295534"/>
    <lineage>
        <taxon>Eukaryota</taxon>
        <taxon>Fungi</taxon>
        <taxon>Dikarya</taxon>
        <taxon>Basidiomycota</taxon>
        <taxon>Agaricomycotina</taxon>
        <taxon>Tremellomycetes</taxon>
        <taxon>Tremellales</taxon>
        <taxon>Cryptococcaceae</taxon>
        <taxon>Kwoniella</taxon>
    </lineage>
</organism>
<evidence type="ECO:0000259" key="3">
    <source>
        <dbReference type="PROSITE" id="PS50172"/>
    </source>
</evidence>
<evidence type="ECO:0000313" key="4">
    <source>
        <dbReference type="EMBL" id="WWC85363.1"/>
    </source>
</evidence>
<protein>
    <recommendedName>
        <fullName evidence="3">BRCT domain-containing protein</fullName>
    </recommendedName>
</protein>
<feature type="domain" description="BRCT" evidence="3">
    <location>
        <begin position="61"/>
        <end position="130"/>
    </location>
</feature>
<dbReference type="GO" id="GO:0007095">
    <property type="term" value="P:mitotic G2 DNA damage checkpoint signaling"/>
    <property type="evidence" value="ECO:0007669"/>
    <property type="project" value="TreeGrafter"/>
</dbReference>
<proteinExistence type="predicted"/>
<dbReference type="GO" id="GO:0033314">
    <property type="term" value="P:mitotic DNA replication checkpoint signaling"/>
    <property type="evidence" value="ECO:0007669"/>
    <property type="project" value="TreeGrafter"/>
</dbReference>
<feature type="region of interest" description="Disordered" evidence="2">
    <location>
        <begin position="329"/>
        <end position="363"/>
    </location>
</feature>
<accession>A0AAX4JLT8</accession>
<feature type="compositionally biased region" description="Polar residues" evidence="2">
    <location>
        <begin position="377"/>
        <end position="404"/>
    </location>
</feature>
<feature type="region of interest" description="Disordered" evidence="2">
    <location>
        <begin position="1"/>
        <end position="30"/>
    </location>
</feature>
<dbReference type="InterPro" id="IPR059215">
    <property type="entry name" value="BRCT2_TopBP1-like"/>
</dbReference>
<evidence type="ECO:0000256" key="1">
    <source>
        <dbReference type="ARBA" id="ARBA00022737"/>
    </source>
</evidence>
<feature type="domain" description="BRCT" evidence="3">
    <location>
        <begin position="425"/>
        <end position="516"/>
    </location>
</feature>
<dbReference type="Pfam" id="PF12738">
    <property type="entry name" value="PTCB-BRCT"/>
    <property type="match status" value="3"/>
</dbReference>
<feature type="region of interest" description="Disordered" evidence="2">
    <location>
        <begin position="377"/>
        <end position="427"/>
    </location>
</feature>
<evidence type="ECO:0000256" key="2">
    <source>
        <dbReference type="SAM" id="MobiDB-lite"/>
    </source>
</evidence>
<evidence type="ECO:0000313" key="5">
    <source>
        <dbReference type="Proteomes" id="UP001355207"/>
    </source>
</evidence>
<dbReference type="InterPro" id="IPR036420">
    <property type="entry name" value="BRCT_dom_sf"/>
</dbReference>
<feature type="compositionally biased region" description="Polar residues" evidence="2">
    <location>
        <begin position="340"/>
        <end position="359"/>
    </location>
</feature>
<sequence length="936" mass="102492">MNRRGHLSTKVPQVKLRPAPAGPSSRIQREASPINKIDEEIMRRALADPEDEESSTAALRRNSKPWKGITITFTGVENKPALTVLAKELGAVVENALTIHVTHVVAVGHDSAKYLYAVEHRLPVMTPSWIEAAHSQWIHGDEVDTAADQEVHRLLPFSGLKIAMSGIEPLDRRKQLIKYINQYGGEYSKDLDRTCTHLISSKPTNEKRPSEKIKWALRELAELEAKRRKGIKTNDEDEMKIIYEEWIWDCVAYNGRWKEDWYDAKKPRRGGKVIPEDVINGRVNLPTEKKASADATAPGADAVDNNEPAVLRKRKRESMSTLVTELVSTTGVKPKRESSISKQSVSPHIANTTTSNNEPVKSDIDRKPSLLHVSRSTSFATNPVKNTCDSERTSSIPPTAQHPTETPKIEVKDEEGTNPAGSNEEPKKFFEGFKFSHVIEEQCDGLENAIRQHGGILVSDEKRRQGEKVDYIIVRLCSDIRPKLSDTDEGTIVVTECWVEGCCFEEVMLSPDKHIVFRPLPGNMPIPGSATLNVHLSGFSAENNVYMRRLLRAIGGTLSIKLNRQTSHLITVATTGQKVEKAREWGVKVMKESWLVAMGRSGQIEPEEEHALVAGPPAVAARAIGKTSDLTANLSILSDLPDNSDFALRPSSSSRPTSQVAPPISPSRILKPSPTHIDDPENNTSTSSLGILNGSRSNLHKMDTTTSIQNALSPPKPQTERLLNSAQPFSIPSRPVSTITKGETIDNSEDYEKEKDKLSRYASAPAQPESLSRQQNKNTKDSLGEKAASTSNLVIGAGAGGGGGGSMTEALRQLAEKDGSTPGKGRVVRRARPSARIKNTRSPLNSVSPAASKFSAPPSPRQDPDISYMGADGTPILDDDISSINGDNNGIGEESVQVRYVDANSAKERKKLMAMFGNGNDDESAERGSAKKSKRK</sequence>
<feature type="compositionally biased region" description="Polar residues" evidence="2">
    <location>
        <begin position="650"/>
        <end position="660"/>
    </location>
</feature>
<dbReference type="PANTHER" id="PTHR13561:SF20">
    <property type="entry name" value="DNA TOPOISOMERASE 2-BINDING PROTEIN 1"/>
    <property type="match status" value="1"/>
</dbReference>
<feature type="region of interest" description="Disordered" evidence="2">
    <location>
        <begin position="914"/>
        <end position="936"/>
    </location>
</feature>
<feature type="compositionally biased region" description="Gly residues" evidence="2">
    <location>
        <begin position="797"/>
        <end position="806"/>
    </location>
</feature>
<dbReference type="CDD" id="cd17731">
    <property type="entry name" value="BRCT_TopBP1_rpt2_like"/>
    <property type="match status" value="1"/>
</dbReference>
<dbReference type="PANTHER" id="PTHR13561">
    <property type="entry name" value="DNA REPLICATION REGULATOR DPB11-RELATED"/>
    <property type="match status" value="1"/>
</dbReference>
<keyword evidence="1" id="KW-0677">Repeat</keyword>
<dbReference type="AlphaFoldDB" id="A0AAX4JLT8"/>
<dbReference type="GO" id="GO:0006270">
    <property type="term" value="P:DNA replication initiation"/>
    <property type="evidence" value="ECO:0007669"/>
    <property type="project" value="TreeGrafter"/>
</dbReference>
<dbReference type="PROSITE" id="PS50172">
    <property type="entry name" value="BRCT"/>
    <property type="match status" value="4"/>
</dbReference>
<feature type="compositionally biased region" description="Basic and acidic residues" evidence="2">
    <location>
        <begin position="750"/>
        <end position="759"/>
    </location>
</feature>